<dbReference type="AlphaFoldDB" id="A0A3B0XPC3"/>
<protein>
    <recommendedName>
        <fullName evidence="2">YtkA-like domain-containing protein</fullName>
    </recommendedName>
</protein>
<sequence length="151" mass="16949">MKKIVFIALLMLLVLSASWFAGQWLQKENAPSKIVATYSSSCDLLQSACEFKQFDNHYTIKLIGKPSPLSPFVVQLDAAPSSMDAAEISFKMRNMDMGYAVYSLRRYQLSDTWQASVILPVCLAGRADWVLSVKLQLANQQSVVKFDVFVE</sequence>
<name>A0A3B0XPC3_9ZZZZ</name>
<reference evidence="1" key="1">
    <citation type="submission" date="2018-06" db="EMBL/GenBank/DDBJ databases">
        <authorList>
            <person name="Zhirakovskaya E."/>
        </authorList>
    </citation>
    <scope>NUCLEOTIDE SEQUENCE</scope>
</reference>
<accession>A0A3B0XPC3</accession>
<proteinExistence type="predicted"/>
<evidence type="ECO:0008006" key="2">
    <source>
        <dbReference type="Google" id="ProtNLM"/>
    </source>
</evidence>
<organism evidence="1">
    <name type="scientific">hydrothermal vent metagenome</name>
    <dbReference type="NCBI Taxonomy" id="652676"/>
    <lineage>
        <taxon>unclassified sequences</taxon>
        <taxon>metagenomes</taxon>
        <taxon>ecological metagenomes</taxon>
    </lineage>
</organism>
<dbReference type="EMBL" id="UOFJ01000514">
    <property type="protein sequence ID" value="VAW70325.1"/>
    <property type="molecule type" value="Genomic_DNA"/>
</dbReference>
<gene>
    <name evidence="1" type="ORF">MNBD_GAMMA10-1114</name>
</gene>
<evidence type="ECO:0000313" key="1">
    <source>
        <dbReference type="EMBL" id="VAW70325.1"/>
    </source>
</evidence>